<keyword evidence="1" id="KW-1185">Reference proteome</keyword>
<name>A0A915AER2_PARUN</name>
<dbReference type="AlphaFoldDB" id="A0A915AER2"/>
<reference evidence="2" key="1">
    <citation type="submission" date="2022-11" db="UniProtKB">
        <authorList>
            <consortium name="WormBaseParasite"/>
        </authorList>
    </citation>
    <scope>IDENTIFICATION</scope>
</reference>
<dbReference type="WBParaSite" id="PgR006_g207_t07">
    <property type="protein sequence ID" value="PgR006_g207_t07"/>
    <property type="gene ID" value="PgR006_g207"/>
</dbReference>
<protein>
    <submittedName>
        <fullName evidence="2">SLC41A/MgtE integral membrane domain-containing protein</fullName>
    </submittedName>
</protein>
<sequence>MLSMTLHGVGMFTSCQYAPKTKNKGGNTLIMTVHFMQSLAYQRGKWIHSEFSFISPILLPQCPPLSLHFGISGNRSQVQWQKIFIRLLSLAFRY</sequence>
<evidence type="ECO:0000313" key="1">
    <source>
        <dbReference type="Proteomes" id="UP000887569"/>
    </source>
</evidence>
<evidence type="ECO:0000313" key="2">
    <source>
        <dbReference type="WBParaSite" id="PgR006_g207_t07"/>
    </source>
</evidence>
<accession>A0A915AER2</accession>
<proteinExistence type="predicted"/>
<organism evidence="1 2">
    <name type="scientific">Parascaris univalens</name>
    <name type="common">Nematode worm</name>
    <dbReference type="NCBI Taxonomy" id="6257"/>
    <lineage>
        <taxon>Eukaryota</taxon>
        <taxon>Metazoa</taxon>
        <taxon>Ecdysozoa</taxon>
        <taxon>Nematoda</taxon>
        <taxon>Chromadorea</taxon>
        <taxon>Rhabditida</taxon>
        <taxon>Spirurina</taxon>
        <taxon>Ascaridomorpha</taxon>
        <taxon>Ascaridoidea</taxon>
        <taxon>Ascarididae</taxon>
        <taxon>Parascaris</taxon>
    </lineage>
</organism>
<dbReference type="Proteomes" id="UP000887569">
    <property type="component" value="Unplaced"/>
</dbReference>